<feature type="region of interest" description="Disordered" evidence="1">
    <location>
        <begin position="1"/>
        <end position="52"/>
    </location>
</feature>
<protein>
    <submittedName>
        <fullName evidence="2">Uncharacterized protein</fullName>
    </submittedName>
</protein>
<evidence type="ECO:0000313" key="2">
    <source>
        <dbReference type="EMBL" id="CAF4843904.1"/>
    </source>
</evidence>
<accession>A0A8S3BN88</accession>
<feature type="compositionally biased region" description="Basic and acidic residues" evidence="1">
    <location>
        <begin position="7"/>
        <end position="18"/>
    </location>
</feature>
<proteinExistence type="predicted"/>
<name>A0A8S3BN88_9BILA</name>
<reference evidence="2" key="1">
    <citation type="submission" date="2021-02" db="EMBL/GenBank/DDBJ databases">
        <authorList>
            <person name="Nowell W R."/>
        </authorList>
    </citation>
    <scope>NUCLEOTIDE SEQUENCE</scope>
</reference>
<dbReference type="EMBL" id="CAJOBI010159170">
    <property type="protein sequence ID" value="CAF4843904.1"/>
    <property type="molecule type" value="Genomic_DNA"/>
</dbReference>
<feature type="compositionally biased region" description="Low complexity" evidence="1">
    <location>
        <begin position="20"/>
        <end position="43"/>
    </location>
</feature>
<comment type="caution">
    <text evidence="2">The sequence shown here is derived from an EMBL/GenBank/DDBJ whole genome shotgun (WGS) entry which is preliminary data.</text>
</comment>
<organism evidence="2 3">
    <name type="scientific">Rotaria magnacalcarata</name>
    <dbReference type="NCBI Taxonomy" id="392030"/>
    <lineage>
        <taxon>Eukaryota</taxon>
        <taxon>Metazoa</taxon>
        <taxon>Spiralia</taxon>
        <taxon>Gnathifera</taxon>
        <taxon>Rotifera</taxon>
        <taxon>Eurotatoria</taxon>
        <taxon>Bdelloidea</taxon>
        <taxon>Philodinida</taxon>
        <taxon>Philodinidae</taxon>
        <taxon>Rotaria</taxon>
    </lineage>
</organism>
<sequence>RVVNDNSSEKVIVDEQTHKSLSPPLSLSSTSENTTTTTTTISTSEDDFDDKDSNDLAVVIDNHVPTDCNQLIVDGIHRRLN</sequence>
<dbReference type="Proteomes" id="UP000676336">
    <property type="component" value="Unassembled WGS sequence"/>
</dbReference>
<evidence type="ECO:0000313" key="3">
    <source>
        <dbReference type="Proteomes" id="UP000676336"/>
    </source>
</evidence>
<evidence type="ECO:0000256" key="1">
    <source>
        <dbReference type="SAM" id="MobiDB-lite"/>
    </source>
</evidence>
<feature type="non-terminal residue" evidence="2">
    <location>
        <position position="1"/>
    </location>
</feature>
<feature type="non-terminal residue" evidence="2">
    <location>
        <position position="81"/>
    </location>
</feature>
<dbReference type="AlphaFoldDB" id="A0A8S3BN88"/>
<gene>
    <name evidence="2" type="ORF">SMN809_LOCUS49071</name>
</gene>